<dbReference type="EMBL" id="VSRR010003737">
    <property type="protein sequence ID" value="MPC37285.1"/>
    <property type="molecule type" value="Genomic_DNA"/>
</dbReference>
<keyword evidence="1" id="KW-1133">Transmembrane helix</keyword>
<dbReference type="Proteomes" id="UP000324222">
    <property type="component" value="Unassembled WGS sequence"/>
</dbReference>
<keyword evidence="3" id="KW-1185">Reference proteome</keyword>
<keyword evidence="1" id="KW-0472">Membrane</keyword>
<evidence type="ECO:0000313" key="2">
    <source>
        <dbReference type="EMBL" id="MPC37285.1"/>
    </source>
</evidence>
<dbReference type="AlphaFoldDB" id="A0A5B7EV27"/>
<accession>A0A5B7EV27</accession>
<evidence type="ECO:0000313" key="3">
    <source>
        <dbReference type="Proteomes" id="UP000324222"/>
    </source>
</evidence>
<reference evidence="2 3" key="1">
    <citation type="submission" date="2019-05" db="EMBL/GenBank/DDBJ databases">
        <title>Another draft genome of Portunus trituberculatus and its Hox gene families provides insights of decapod evolution.</title>
        <authorList>
            <person name="Jeong J.-H."/>
            <person name="Song I."/>
            <person name="Kim S."/>
            <person name="Choi T."/>
            <person name="Kim D."/>
            <person name="Ryu S."/>
            <person name="Kim W."/>
        </authorList>
    </citation>
    <scope>NUCLEOTIDE SEQUENCE [LARGE SCALE GENOMIC DNA]</scope>
    <source>
        <tissue evidence="2">Muscle</tissue>
    </source>
</reference>
<gene>
    <name evidence="2" type="ORF">E2C01_030759</name>
</gene>
<comment type="caution">
    <text evidence="2">The sequence shown here is derived from an EMBL/GenBank/DDBJ whole genome shotgun (WGS) entry which is preliminary data.</text>
</comment>
<protein>
    <submittedName>
        <fullName evidence="2">Uncharacterized protein</fullName>
    </submittedName>
</protein>
<name>A0A5B7EV27_PORTR</name>
<organism evidence="2 3">
    <name type="scientific">Portunus trituberculatus</name>
    <name type="common">Swimming crab</name>
    <name type="synonym">Neptunus trituberculatus</name>
    <dbReference type="NCBI Taxonomy" id="210409"/>
    <lineage>
        <taxon>Eukaryota</taxon>
        <taxon>Metazoa</taxon>
        <taxon>Ecdysozoa</taxon>
        <taxon>Arthropoda</taxon>
        <taxon>Crustacea</taxon>
        <taxon>Multicrustacea</taxon>
        <taxon>Malacostraca</taxon>
        <taxon>Eumalacostraca</taxon>
        <taxon>Eucarida</taxon>
        <taxon>Decapoda</taxon>
        <taxon>Pleocyemata</taxon>
        <taxon>Brachyura</taxon>
        <taxon>Eubrachyura</taxon>
        <taxon>Portunoidea</taxon>
        <taxon>Portunidae</taxon>
        <taxon>Portuninae</taxon>
        <taxon>Portunus</taxon>
    </lineage>
</organism>
<evidence type="ECO:0000256" key="1">
    <source>
        <dbReference type="SAM" id="Phobius"/>
    </source>
</evidence>
<proteinExistence type="predicted"/>
<feature type="transmembrane region" description="Helical" evidence="1">
    <location>
        <begin position="6"/>
        <end position="24"/>
    </location>
</feature>
<sequence>MVLPYLFRWAPPITISYPYLLLFFQSLLRISQSRGASGTVLIFPGMITVSVSETHLCVLIK</sequence>
<keyword evidence="1" id="KW-0812">Transmembrane</keyword>